<dbReference type="GO" id="GO:0020037">
    <property type="term" value="F:heme binding"/>
    <property type="evidence" value="ECO:0007669"/>
    <property type="project" value="InterPro"/>
</dbReference>
<comment type="caution">
    <text evidence="6">The sequence shown here is derived from an EMBL/GenBank/DDBJ whole genome shotgun (WGS) entry which is preliminary data.</text>
</comment>
<sequence length="118" mass="12097">MIGSMAVLLTGCDAAALRPAAADGAAIARGREAAVRLGCGACHVLPGVDWPRGRVGPALSEMGDRALIAGRLPNRPDILAHFVRDAPALLPGSAMPALPMRDRDATDIAAWLGSLHAD</sequence>
<evidence type="ECO:0000313" key="6">
    <source>
        <dbReference type="EMBL" id="TZG28086.1"/>
    </source>
</evidence>
<evidence type="ECO:0000256" key="1">
    <source>
        <dbReference type="ARBA" id="ARBA00022617"/>
    </source>
</evidence>
<gene>
    <name evidence="6" type="ORF">FYJ91_06695</name>
</gene>
<evidence type="ECO:0000256" key="2">
    <source>
        <dbReference type="ARBA" id="ARBA00022723"/>
    </source>
</evidence>
<keyword evidence="7" id="KW-1185">Reference proteome</keyword>
<dbReference type="PROSITE" id="PS51007">
    <property type="entry name" value="CYTC"/>
    <property type="match status" value="1"/>
</dbReference>
<evidence type="ECO:0000313" key="7">
    <source>
        <dbReference type="Proteomes" id="UP000322077"/>
    </source>
</evidence>
<dbReference type="GO" id="GO:0046872">
    <property type="term" value="F:metal ion binding"/>
    <property type="evidence" value="ECO:0007669"/>
    <property type="project" value="UniProtKB-KW"/>
</dbReference>
<dbReference type="EMBL" id="VTOU01000002">
    <property type="protein sequence ID" value="TZG28086.1"/>
    <property type="molecule type" value="Genomic_DNA"/>
</dbReference>
<name>A0A5D9C9K3_9SPHN</name>
<organism evidence="6 7">
    <name type="scientific">Sphingomonas montanisoli</name>
    <dbReference type="NCBI Taxonomy" id="2606412"/>
    <lineage>
        <taxon>Bacteria</taxon>
        <taxon>Pseudomonadati</taxon>
        <taxon>Pseudomonadota</taxon>
        <taxon>Alphaproteobacteria</taxon>
        <taxon>Sphingomonadales</taxon>
        <taxon>Sphingomonadaceae</taxon>
        <taxon>Sphingomonas</taxon>
    </lineage>
</organism>
<proteinExistence type="predicted"/>
<evidence type="ECO:0000256" key="4">
    <source>
        <dbReference type="PROSITE-ProRule" id="PRU00433"/>
    </source>
</evidence>
<dbReference type="Gene3D" id="1.10.760.10">
    <property type="entry name" value="Cytochrome c-like domain"/>
    <property type="match status" value="1"/>
</dbReference>
<feature type="domain" description="Cytochrome c" evidence="5">
    <location>
        <begin position="19"/>
        <end position="116"/>
    </location>
</feature>
<dbReference type="InterPro" id="IPR009056">
    <property type="entry name" value="Cyt_c-like_dom"/>
</dbReference>
<dbReference type="AlphaFoldDB" id="A0A5D9C9K3"/>
<dbReference type="GO" id="GO:0009055">
    <property type="term" value="F:electron transfer activity"/>
    <property type="evidence" value="ECO:0007669"/>
    <property type="project" value="InterPro"/>
</dbReference>
<evidence type="ECO:0000259" key="5">
    <source>
        <dbReference type="PROSITE" id="PS51007"/>
    </source>
</evidence>
<accession>A0A5D9C9K3</accession>
<dbReference type="InterPro" id="IPR036909">
    <property type="entry name" value="Cyt_c-like_dom_sf"/>
</dbReference>
<dbReference type="Proteomes" id="UP000322077">
    <property type="component" value="Unassembled WGS sequence"/>
</dbReference>
<reference evidence="6 7" key="1">
    <citation type="submission" date="2019-08" db="EMBL/GenBank/DDBJ databases">
        <authorList>
            <person name="Wang G."/>
            <person name="Xu Z."/>
        </authorList>
    </citation>
    <scope>NUCLEOTIDE SEQUENCE [LARGE SCALE GENOMIC DNA]</scope>
    <source>
        <strain evidence="6 7">ZX</strain>
    </source>
</reference>
<keyword evidence="2 4" id="KW-0479">Metal-binding</keyword>
<dbReference type="SUPFAM" id="SSF46626">
    <property type="entry name" value="Cytochrome c"/>
    <property type="match status" value="1"/>
</dbReference>
<protein>
    <submittedName>
        <fullName evidence="6">C-type cytochrome</fullName>
    </submittedName>
</protein>
<keyword evidence="1 4" id="KW-0349">Heme</keyword>
<evidence type="ECO:0000256" key="3">
    <source>
        <dbReference type="ARBA" id="ARBA00023004"/>
    </source>
</evidence>
<keyword evidence="3 4" id="KW-0408">Iron</keyword>